<feature type="transmembrane region" description="Helical" evidence="7">
    <location>
        <begin position="193"/>
        <end position="211"/>
    </location>
</feature>
<dbReference type="SMART" id="SM00287">
    <property type="entry name" value="SH3b"/>
    <property type="match status" value="1"/>
</dbReference>
<accession>M7NZB0</accession>
<evidence type="ECO:0000313" key="10">
    <source>
        <dbReference type="EMBL" id="EMR14168.1"/>
    </source>
</evidence>
<evidence type="ECO:0000256" key="1">
    <source>
        <dbReference type="ARBA" id="ARBA00004167"/>
    </source>
</evidence>
<evidence type="ECO:0000256" key="3">
    <source>
        <dbReference type="ARBA" id="ARBA00022729"/>
    </source>
</evidence>
<evidence type="ECO:0000313" key="11">
    <source>
        <dbReference type="Proteomes" id="UP000012019"/>
    </source>
</evidence>
<dbReference type="eggNOG" id="COG4991">
    <property type="taxonomic scope" value="Bacteria"/>
</dbReference>
<evidence type="ECO:0000256" key="4">
    <source>
        <dbReference type="ARBA" id="ARBA00022989"/>
    </source>
</evidence>
<dbReference type="GO" id="GO:0016020">
    <property type="term" value="C:membrane"/>
    <property type="evidence" value="ECO:0007669"/>
    <property type="project" value="UniProtKB-SubCell"/>
</dbReference>
<keyword evidence="3 8" id="KW-0732">Signal</keyword>
<dbReference type="InterPro" id="IPR003646">
    <property type="entry name" value="SH3-like_bac-type"/>
</dbReference>
<evidence type="ECO:0000256" key="8">
    <source>
        <dbReference type="SAM" id="SignalP"/>
    </source>
</evidence>
<gene>
    <name evidence="10" type="ORF">MPL1_01139</name>
</gene>
<keyword evidence="4 7" id="KW-1133">Transmembrane helix</keyword>
<feature type="domain" description="SH3b" evidence="9">
    <location>
        <begin position="24"/>
        <end position="89"/>
    </location>
</feature>
<dbReference type="EMBL" id="APHR01000005">
    <property type="protein sequence ID" value="EMR14168.1"/>
    <property type="molecule type" value="Genomic_DNA"/>
</dbReference>
<feature type="signal peptide" evidence="8">
    <location>
        <begin position="1"/>
        <end position="22"/>
    </location>
</feature>
<organism evidence="10 11">
    <name type="scientific">Methylophaga lonarensis MPL</name>
    <dbReference type="NCBI Taxonomy" id="1286106"/>
    <lineage>
        <taxon>Bacteria</taxon>
        <taxon>Pseudomonadati</taxon>
        <taxon>Pseudomonadota</taxon>
        <taxon>Gammaproteobacteria</taxon>
        <taxon>Thiotrichales</taxon>
        <taxon>Piscirickettsiaceae</taxon>
        <taxon>Methylophaga</taxon>
    </lineage>
</organism>
<evidence type="ECO:0000259" key="9">
    <source>
        <dbReference type="PROSITE" id="PS51781"/>
    </source>
</evidence>
<dbReference type="InterPro" id="IPR016476">
    <property type="entry name" value="SH3_dom_pro"/>
</dbReference>
<comment type="caution">
    <text evidence="10">The sequence shown here is derived from an EMBL/GenBank/DDBJ whole genome shotgun (WGS) entry which is preliminary data.</text>
</comment>
<feature type="chain" id="PRO_5004082654" description="SH3b domain-containing protein" evidence="8">
    <location>
        <begin position="23"/>
        <end position="225"/>
    </location>
</feature>
<keyword evidence="5 7" id="KW-0472">Membrane</keyword>
<keyword evidence="2 7" id="KW-0812">Transmembrane</keyword>
<dbReference type="NCBIfam" id="TIGR04211">
    <property type="entry name" value="SH3_and_anchor"/>
    <property type="match status" value="1"/>
</dbReference>
<dbReference type="Gene3D" id="1.10.287.1490">
    <property type="match status" value="1"/>
</dbReference>
<dbReference type="Proteomes" id="UP000012019">
    <property type="component" value="Unassembled WGS sequence"/>
</dbReference>
<proteinExistence type="predicted"/>
<evidence type="ECO:0000256" key="6">
    <source>
        <dbReference type="SAM" id="Coils"/>
    </source>
</evidence>
<name>M7NZB0_9GAMM</name>
<dbReference type="AlphaFoldDB" id="M7NZB0"/>
<dbReference type="STRING" id="1286106.MPL1_01139"/>
<dbReference type="PROSITE" id="PS51781">
    <property type="entry name" value="SH3B"/>
    <property type="match status" value="1"/>
</dbReference>
<feature type="coiled-coil region" evidence="6">
    <location>
        <begin position="95"/>
        <end position="188"/>
    </location>
</feature>
<reference evidence="10 11" key="1">
    <citation type="journal article" date="2013" name="Genome Announc.">
        <title>Draft Genome Sequence of Methylophaga lonarensis MPLT, a Haloalkaliphilic (Non-Methane-Utilizing) Methylotroph.</title>
        <authorList>
            <person name="Shetty S.A."/>
            <person name="Marathe N.P."/>
            <person name="Munot H."/>
            <person name="Antony C.P."/>
            <person name="Dhotre D.P."/>
            <person name="Murrell J.C."/>
            <person name="Shouche Y.S."/>
        </authorList>
    </citation>
    <scope>NUCLEOTIDE SEQUENCE [LARGE SCALE GENOMIC DNA]</scope>
    <source>
        <strain evidence="10 11">MPL</strain>
    </source>
</reference>
<keyword evidence="6" id="KW-0175">Coiled coil</keyword>
<keyword evidence="11" id="KW-1185">Reference proteome</keyword>
<sequence length="225" mass="25215">MRKFIQSLAFLMMPLLFPSMLAAETVRYVSDQLEITMRTGQGVQYSIRKMLRSGTEVVVVETDPTGYSKVRTSDGVEGWVLSRYLANQPVARDRLAEKAQTIATLELEIAGYKEELASLSAQHSDVDDQNLGLRETAQRLSKELDELRRTASNAIALDNENRQLKEKLQEMDYQIQAAQMEVNALRDSSAKSWFLIGAAVLFAGLLLGLIMPSLRVRKKSSWGSL</sequence>
<evidence type="ECO:0000256" key="7">
    <source>
        <dbReference type="SAM" id="Phobius"/>
    </source>
</evidence>
<dbReference type="Gene3D" id="2.30.30.40">
    <property type="entry name" value="SH3 Domains"/>
    <property type="match status" value="1"/>
</dbReference>
<dbReference type="Pfam" id="PF08239">
    <property type="entry name" value="SH3_3"/>
    <property type="match status" value="1"/>
</dbReference>
<dbReference type="PATRIC" id="fig|1286106.3.peg.230"/>
<evidence type="ECO:0000256" key="2">
    <source>
        <dbReference type="ARBA" id="ARBA00022692"/>
    </source>
</evidence>
<protein>
    <recommendedName>
        <fullName evidence="9">SH3b domain-containing protein</fullName>
    </recommendedName>
</protein>
<comment type="subcellular location">
    <subcellularLocation>
        <location evidence="1">Membrane</location>
        <topology evidence="1">Single-pass membrane protein</topology>
    </subcellularLocation>
</comment>
<evidence type="ECO:0000256" key="5">
    <source>
        <dbReference type="ARBA" id="ARBA00023136"/>
    </source>
</evidence>